<proteinExistence type="predicted"/>
<feature type="transmembrane region" description="Helical" evidence="5">
    <location>
        <begin position="64"/>
        <end position="81"/>
    </location>
</feature>
<dbReference type="RefSeq" id="WP_165138666.1">
    <property type="nucleotide sequence ID" value="NZ_CP049255.1"/>
</dbReference>
<keyword evidence="2 5" id="KW-0812">Transmembrane</keyword>
<evidence type="ECO:0000313" key="7">
    <source>
        <dbReference type="EMBL" id="MBB2976127.1"/>
    </source>
</evidence>
<protein>
    <submittedName>
        <fullName evidence="7">MFS family permease</fullName>
    </submittedName>
</protein>
<feature type="transmembrane region" description="Helical" evidence="5">
    <location>
        <begin position="180"/>
        <end position="199"/>
    </location>
</feature>
<sequence>MSNLGSVACVKKAPIPRTAAQLRVAASLGTLVLATIGAALPLSMVAPTLALTAAEFGTTAAESSWTLTIVLVVAATFTPVIGRLGDIYRPRRVLLILIPIVCVGLFIAGISTSMPELIAGRALQGLGGGVFPLAISLASHSMPHHRRATAIGILTSAFATGTALGVVISGVLVDRIGTRALAWVPFALLAVALVLIVALVPPAPAKGHGRLHLRSALTLATGVLALLLAVTEAPRWPVPVLATIACIVIGIAFLTAWGVHEVRREDTSIHRHTLKIRAVWIAHVTAFLLGAALFGTFVILPVFAESASGLGQGATIAGILLLPATAAMAVVGSLSGILRTYLGRRGPIILGAALTVAGSIVLTLPPQNIPSLLAGSTLAGAGIAMGSAGALNVLIDVSSTDAVAAVSSINVVARQIGGAFGAATAATLLTLHGGTPEPETYTLAFAFITTLGVAAFALSLVIPSRRRIRRRVTGE</sequence>
<dbReference type="PROSITE" id="PS50850">
    <property type="entry name" value="MFS"/>
    <property type="match status" value="1"/>
</dbReference>
<dbReference type="AlphaFoldDB" id="A0A7W4V3C4"/>
<evidence type="ECO:0000256" key="3">
    <source>
        <dbReference type="ARBA" id="ARBA00022989"/>
    </source>
</evidence>
<keyword evidence="3 5" id="KW-1133">Transmembrane helix</keyword>
<dbReference type="GO" id="GO:0005886">
    <property type="term" value="C:plasma membrane"/>
    <property type="evidence" value="ECO:0007669"/>
    <property type="project" value="UniProtKB-SubCell"/>
</dbReference>
<dbReference type="InterPro" id="IPR036259">
    <property type="entry name" value="MFS_trans_sf"/>
</dbReference>
<reference evidence="7 8" key="1">
    <citation type="submission" date="2020-08" db="EMBL/GenBank/DDBJ databases">
        <title>Sequencing the genomes of 1000 actinobacteria strains.</title>
        <authorList>
            <person name="Klenk H.-P."/>
        </authorList>
    </citation>
    <scope>NUCLEOTIDE SEQUENCE [LARGE SCALE GENOMIC DNA]</scope>
    <source>
        <strain evidence="7 8">DSM 27099</strain>
    </source>
</reference>
<evidence type="ECO:0000256" key="1">
    <source>
        <dbReference type="ARBA" id="ARBA00004651"/>
    </source>
</evidence>
<feature type="transmembrane region" description="Helical" evidence="5">
    <location>
        <begin position="236"/>
        <end position="259"/>
    </location>
</feature>
<feature type="transmembrane region" description="Helical" evidence="5">
    <location>
        <begin position="93"/>
        <end position="112"/>
    </location>
</feature>
<name>A0A7W4V3C4_9MICO</name>
<feature type="transmembrane region" description="Helical" evidence="5">
    <location>
        <begin position="372"/>
        <end position="395"/>
    </location>
</feature>
<dbReference type="Pfam" id="PF07690">
    <property type="entry name" value="MFS_1"/>
    <property type="match status" value="1"/>
</dbReference>
<feature type="transmembrane region" description="Helical" evidence="5">
    <location>
        <begin position="316"/>
        <end position="336"/>
    </location>
</feature>
<dbReference type="SUPFAM" id="SSF103473">
    <property type="entry name" value="MFS general substrate transporter"/>
    <property type="match status" value="1"/>
</dbReference>
<accession>A0A7W4V3C4</accession>
<evidence type="ECO:0000256" key="4">
    <source>
        <dbReference type="ARBA" id="ARBA00023136"/>
    </source>
</evidence>
<feature type="transmembrane region" description="Helical" evidence="5">
    <location>
        <begin position="22"/>
        <end position="44"/>
    </location>
</feature>
<feature type="transmembrane region" description="Helical" evidence="5">
    <location>
        <begin position="441"/>
        <end position="462"/>
    </location>
</feature>
<dbReference type="InterPro" id="IPR020846">
    <property type="entry name" value="MFS_dom"/>
</dbReference>
<feature type="domain" description="Major facilitator superfamily (MFS) profile" evidence="6">
    <location>
        <begin position="27"/>
        <end position="467"/>
    </location>
</feature>
<dbReference type="PANTHER" id="PTHR23501">
    <property type="entry name" value="MAJOR FACILITATOR SUPERFAMILY"/>
    <property type="match status" value="1"/>
</dbReference>
<feature type="transmembrane region" description="Helical" evidence="5">
    <location>
        <begin position="150"/>
        <end position="168"/>
    </location>
</feature>
<dbReference type="EMBL" id="JACHWQ010000004">
    <property type="protein sequence ID" value="MBB2976127.1"/>
    <property type="molecule type" value="Genomic_DNA"/>
</dbReference>
<evidence type="ECO:0000313" key="8">
    <source>
        <dbReference type="Proteomes" id="UP000529310"/>
    </source>
</evidence>
<gene>
    <name evidence="7" type="ORF">FHX49_001697</name>
</gene>
<dbReference type="PRINTS" id="PR01036">
    <property type="entry name" value="TCRTETB"/>
</dbReference>
<organism evidence="7 8">
    <name type="scientific">Microbacterium endophyticum</name>
    <dbReference type="NCBI Taxonomy" id="1526412"/>
    <lineage>
        <taxon>Bacteria</taxon>
        <taxon>Bacillati</taxon>
        <taxon>Actinomycetota</taxon>
        <taxon>Actinomycetes</taxon>
        <taxon>Micrococcales</taxon>
        <taxon>Microbacteriaceae</taxon>
        <taxon>Microbacterium</taxon>
    </lineage>
</organism>
<feature type="transmembrane region" description="Helical" evidence="5">
    <location>
        <begin position="416"/>
        <end position="435"/>
    </location>
</feature>
<dbReference type="PANTHER" id="PTHR23501:SF197">
    <property type="entry name" value="COMD"/>
    <property type="match status" value="1"/>
</dbReference>
<dbReference type="Gene3D" id="1.20.1250.20">
    <property type="entry name" value="MFS general substrate transporter like domains"/>
    <property type="match status" value="1"/>
</dbReference>
<dbReference type="GO" id="GO:0022857">
    <property type="term" value="F:transmembrane transporter activity"/>
    <property type="evidence" value="ECO:0007669"/>
    <property type="project" value="InterPro"/>
</dbReference>
<feature type="transmembrane region" description="Helical" evidence="5">
    <location>
        <begin position="280"/>
        <end position="304"/>
    </location>
</feature>
<comment type="caution">
    <text evidence="7">The sequence shown here is derived from an EMBL/GenBank/DDBJ whole genome shotgun (WGS) entry which is preliminary data.</text>
</comment>
<comment type="subcellular location">
    <subcellularLocation>
        <location evidence="1">Cell membrane</location>
        <topology evidence="1">Multi-pass membrane protein</topology>
    </subcellularLocation>
</comment>
<feature type="transmembrane region" description="Helical" evidence="5">
    <location>
        <begin position="118"/>
        <end position="138"/>
    </location>
</feature>
<evidence type="ECO:0000256" key="5">
    <source>
        <dbReference type="SAM" id="Phobius"/>
    </source>
</evidence>
<keyword evidence="4 5" id="KW-0472">Membrane</keyword>
<feature type="transmembrane region" description="Helical" evidence="5">
    <location>
        <begin position="211"/>
        <end position="230"/>
    </location>
</feature>
<dbReference type="Proteomes" id="UP000529310">
    <property type="component" value="Unassembled WGS sequence"/>
</dbReference>
<keyword evidence="8" id="KW-1185">Reference proteome</keyword>
<feature type="transmembrane region" description="Helical" evidence="5">
    <location>
        <begin position="348"/>
        <end position="366"/>
    </location>
</feature>
<evidence type="ECO:0000259" key="6">
    <source>
        <dbReference type="PROSITE" id="PS50850"/>
    </source>
</evidence>
<dbReference type="InterPro" id="IPR011701">
    <property type="entry name" value="MFS"/>
</dbReference>
<evidence type="ECO:0000256" key="2">
    <source>
        <dbReference type="ARBA" id="ARBA00022692"/>
    </source>
</evidence>